<dbReference type="InterPro" id="IPR006175">
    <property type="entry name" value="YjgF/YER057c/UK114"/>
</dbReference>
<dbReference type="CDD" id="cd00448">
    <property type="entry name" value="YjgF_YER057c_UK114_family"/>
    <property type="match status" value="1"/>
</dbReference>
<protein>
    <submittedName>
        <fullName evidence="1">Enamine deaminase RidA</fullName>
    </submittedName>
</protein>
<dbReference type="Gene3D" id="3.30.1330.40">
    <property type="entry name" value="RutC-like"/>
    <property type="match status" value="1"/>
</dbReference>
<dbReference type="Proteomes" id="UP000240259">
    <property type="component" value="Unassembled WGS sequence"/>
</dbReference>
<name>A0A2T4IX43_9HYPH</name>
<gene>
    <name evidence="1" type="ORF">C9427_11890</name>
</gene>
<accession>A0A2T4IX43</accession>
<keyword evidence="2" id="KW-1185">Reference proteome</keyword>
<sequence>MHTILQPEGWAKPIGYANGVAARGQLVFVGGQVGWNEQCRFETDDFVGQVRQTLANIVAVLAEAGGKPEHITSMTWYFTDKAEYLANLRGIGEAYRTVIGRHFPAMAAMQVVALVEDRAKVEIQATAVIPEE</sequence>
<dbReference type="SUPFAM" id="SSF55298">
    <property type="entry name" value="YjgF-like"/>
    <property type="match status" value="1"/>
</dbReference>
<dbReference type="OrthoDB" id="9803101at2"/>
<comment type="caution">
    <text evidence="1">The sequence shown here is derived from an EMBL/GenBank/DDBJ whole genome shotgun (WGS) entry which is preliminary data.</text>
</comment>
<evidence type="ECO:0000313" key="1">
    <source>
        <dbReference type="EMBL" id="PTE10236.1"/>
    </source>
</evidence>
<organism evidence="1 2">
    <name type="scientific">Mesorhizobium helmanticense</name>
    <dbReference type="NCBI Taxonomy" id="1776423"/>
    <lineage>
        <taxon>Bacteria</taxon>
        <taxon>Pseudomonadati</taxon>
        <taxon>Pseudomonadota</taxon>
        <taxon>Alphaproteobacteria</taxon>
        <taxon>Hyphomicrobiales</taxon>
        <taxon>Phyllobacteriaceae</taxon>
        <taxon>Mesorhizobium</taxon>
    </lineage>
</organism>
<dbReference type="PANTHER" id="PTHR43857">
    <property type="entry name" value="BLR7761 PROTEIN"/>
    <property type="match status" value="1"/>
</dbReference>
<proteinExistence type="predicted"/>
<dbReference type="Pfam" id="PF01042">
    <property type="entry name" value="Ribonuc_L-PSP"/>
    <property type="match status" value="1"/>
</dbReference>
<dbReference type="PANTHER" id="PTHR43857:SF1">
    <property type="entry name" value="YJGH FAMILY PROTEIN"/>
    <property type="match status" value="1"/>
</dbReference>
<dbReference type="EMBL" id="PZJX01000025">
    <property type="protein sequence ID" value="PTE10236.1"/>
    <property type="molecule type" value="Genomic_DNA"/>
</dbReference>
<dbReference type="RefSeq" id="WP_107649363.1">
    <property type="nucleotide sequence ID" value="NZ_PZJX01000025.1"/>
</dbReference>
<dbReference type="AlphaFoldDB" id="A0A2T4IX43"/>
<reference evidence="1 2" key="1">
    <citation type="submission" date="2018-03" db="EMBL/GenBank/DDBJ databases">
        <title>Genome sequence of the symbiotic type strain Mesorhizobium helmanticense CSLC115NT isolated from Lotus corniculatus nodules.</title>
        <authorList>
            <person name="Sannazzaro A.I."/>
            <person name="Torres Tejerizo G.A."/>
            <person name="Dip D."/>
            <person name="Caballero M."/>
            <person name="Pistorio M."/>
            <person name="Estrella M.J."/>
        </authorList>
    </citation>
    <scope>NUCLEOTIDE SEQUENCE [LARGE SCALE GENOMIC DNA]</scope>
    <source>
        <strain evidence="1 2">CSLC115N</strain>
    </source>
</reference>
<evidence type="ECO:0000313" key="2">
    <source>
        <dbReference type="Proteomes" id="UP000240259"/>
    </source>
</evidence>
<dbReference type="InterPro" id="IPR035959">
    <property type="entry name" value="RutC-like_sf"/>
</dbReference>